<reference evidence="3" key="1">
    <citation type="journal article" date="2019" name="Gigascience">
        <title>De novo genome assembly of the endangered Acer yangbiense, a plant species with extremely small populations endemic to Yunnan Province, China.</title>
        <authorList>
            <person name="Yang J."/>
            <person name="Wariss H.M."/>
            <person name="Tao L."/>
            <person name="Zhang R."/>
            <person name="Yun Q."/>
            <person name="Hollingsworth P."/>
            <person name="Dao Z."/>
            <person name="Luo G."/>
            <person name="Guo H."/>
            <person name="Ma Y."/>
            <person name="Sun W."/>
        </authorList>
    </citation>
    <scope>NUCLEOTIDE SEQUENCE [LARGE SCALE GENOMIC DNA]</scope>
    <source>
        <strain evidence="3">cv. br00</strain>
    </source>
</reference>
<dbReference type="InterPro" id="IPR051320">
    <property type="entry name" value="Viral_Replic_Matur_Polypro"/>
</dbReference>
<proteinExistence type="predicted"/>
<dbReference type="Pfam" id="PF08284">
    <property type="entry name" value="RVP_2"/>
    <property type="match status" value="1"/>
</dbReference>
<dbReference type="FunFam" id="3.30.70.270:FF:000020">
    <property type="entry name" value="Transposon Tf2-6 polyprotein-like Protein"/>
    <property type="match status" value="1"/>
</dbReference>
<evidence type="ECO:0008006" key="4">
    <source>
        <dbReference type="Google" id="ProtNLM"/>
    </source>
</evidence>
<dbReference type="Gene3D" id="3.30.70.270">
    <property type="match status" value="1"/>
</dbReference>
<evidence type="ECO:0000313" key="3">
    <source>
        <dbReference type="Proteomes" id="UP000326939"/>
    </source>
</evidence>
<dbReference type="InterPro" id="IPR043502">
    <property type="entry name" value="DNA/RNA_pol_sf"/>
</dbReference>
<keyword evidence="1" id="KW-0732">Signal</keyword>
<dbReference type="InterPro" id="IPR021109">
    <property type="entry name" value="Peptidase_aspartic_dom_sf"/>
</dbReference>
<dbReference type="EMBL" id="VDCV01000004">
    <property type="protein sequence ID" value="KAB5560985.1"/>
    <property type="molecule type" value="Genomic_DNA"/>
</dbReference>
<name>A0A5N5N0M1_9ROSI</name>
<dbReference type="PANTHER" id="PTHR33064">
    <property type="entry name" value="POL PROTEIN"/>
    <property type="match status" value="1"/>
</dbReference>
<dbReference type="SUPFAM" id="SSF56672">
    <property type="entry name" value="DNA/RNA polymerases"/>
    <property type="match status" value="1"/>
</dbReference>
<sequence length="166" mass="18777">MKLTVIIKNCLLVVLLDSGSSHNFIHIGMVKKLGWKLDQSHICDVMIVDGGQIQRKGCCVIVPLAIGNYGYTSDMFALSLGGRDIVMAEWPVPILVNSLRGFLGLTGYYRKFIPHYGRESFLLTRLTKKDDFVWSLEAIYAFHKLKELMLSLRVLALPDFTKPFII</sequence>
<evidence type="ECO:0000256" key="1">
    <source>
        <dbReference type="SAM" id="SignalP"/>
    </source>
</evidence>
<accession>A0A5N5N0M1</accession>
<gene>
    <name evidence="2" type="ORF">DKX38_005942</name>
</gene>
<comment type="caution">
    <text evidence="2">The sequence shown here is derived from an EMBL/GenBank/DDBJ whole genome shotgun (WGS) entry which is preliminary data.</text>
</comment>
<dbReference type="InterPro" id="IPR043128">
    <property type="entry name" value="Rev_trsase/Diguanyl_cyclase"/>
</dbReference>
<dbReference type="SUPFAM" id="SSF50630">
    <property type="entry name" value="Acid proteases"/>
    <property type="match status" value="1"/>
</dbReference>
<evidence type="ECO:0000313" key="2">
    <source>
        <dbReference type="EMBL" id="KAB5560985.1"/>
    </source>
</evidence>
<protein>
    <recommendedName>
        <fullName evidence="4">Reverse transcriptase/retrotransposon-derived protein RNase H-like domain-containing protein</fullName>
    </recommendedName>
</protein>
<organism evidence="2 3">
    <name type="scientific">Salix brachista</name>
    <dbReference type="NCBI Taxonomy" id="2182728"/>
    <lineage>
        <taxon>Eukaryota</taxon>
        <taxon>Viridiplantae</taxon>
        <taxon>Streptophyta</taxon>
        <taxon>Embryophyta</taxon>
        <taxon>Tracheophyta</taxon>
        <taxon>Spermatophyta</taxon>
        <taxon>Magnoliopsida</taxon>
        <taxon>eudicotyledons</taxon>
        <taxon>Gunneridae</taxon>
        <taxon>Pentapetalae</taxon>
        <taxon>rosids</taxon>
        <taxon>fabids</taxon>
        <taxon>Malpighiales</taxon>
        <taxon>Salicaceae</taxon>
        <taxon>Saliceae</taxon>
        <taxon>Salix</taxon>
    </lineage>
</organism>
<keyword evidence="3" id="KW-1185">Reference proteome</keyword>
<dbReference type="AlphaFoldDB" id="A0A5N5N0M1"/>
<feature type="chain" id="PRO_5024279302" description="Reverse transcriptase/retrotransposon-derived protein RNase H-like domain-containing protein" evidence="1">
    <location>
        <begin position="22"/>
        <end position="166"/>
    </location>
</feature>
<dbReference type="Proteomes" id="UP000326939">
    <property type="component" value="Chromosome 4"/>
</dbReference>
<feature type="signal peptide" evidence="1">
    <location>
        <begin position="1"/>
        <end position="21"/>
    </location>
</feature>
<dbReference type="CDD" id="cd00303">
    <property type="entry name" value="retropepsin_like"/>
    <property type="match status" value="1"/>
</dbReference>
<dbReference type="PANTHER" id="PTHR33064:SF37">
    <property type="entry name" value="RIBONUCLEASE H"/>
    <property type="match status" value="1"/>
</dbReference>